<dbReference type="EMBL" id="CAJVQB010044841">
    <property type="protein sequence ID" value="CAG8832165.1"/>
    <property type="molecule type" value="Genomic_DNA"/>
</dbReference>
<comment type="caution">
    <text evidence="1">The sequence shown here is derived from an EMBL/GenBank/DDBJ whole genome shotgun (WGS) entry which is preliminary data.</text>
</comment>
<protein>
    <submittedName>
        <fullName evidence="1">4933_t:CDS:1</fullName>
    </submittedName>
</protein>
<gene>
    <name evidence="1" type="ORF">GMARGA_LOCUS30935</name>
</gene>
<keyword evidence="2" id="KW-1185">Reference proteome</keyword>
<feature type="non-terminal residue" evidence="1">
    <location>
        <position position="1"/>
    </location>
</feature>
<evidence type="ECO:0000313" key="1">
    <source>
        <dbReference type="EMBL" id="CAG8832165.1"/>
    </source>
</evidence>
<organism evidence="1 2">
    <name type="scientific">Gigaspora margarita</name>
    <dbReference type="NCBI Taxonomy" id="4874"/>
    <lineage>
        <taxon>Eukaryota</taxon>
        <taxon>Fungi</taxon>
        <taxon>Fungi incertae sedis</taxon>
        <taxon>Mucoromycota</taxon>
        <taxon>Glomeromycotina</taxon>
        <taxon>Glomeromycetes</taxon>
        <taxon>Diversisporales</taxon>
        <taxon>Gigasporaceae</taxon>
        <taxon>Gigaspora</taxon>
    </lineage>
</organism>
<dbReference type="Proteomes" id="UP000789901">
    <property type="component" value="Unassembled WGS sequence"/>
</dbReference>
<sequence>PIASDINNKLNFWYMVARNNYAKMFENGPVIKEALNMQISANNKSKLFAS</sequence>
<proteinExistence type="predicted"/>
<accession>A0ABN7WJC8</accession>
<name>A0ABN7WJC8_GIGMA</name>
<reference evidence="1 2" key="1">
    <citation type="submission" date="2021-06" db="EMBL/GenBank/DDBJ databases">
        <authorList>
            <person name="Kallberg Y."/>
            <person name="Tangrot J."/>
            <person name="Rosling A."/>
        </authorList>
    </citation>
    <scope>NUCLEOTIDE SEQUENCE [LARGE SCALE GENOMIC DNA]</scope>
    <source>
        <strain evidence="1 2">120-4 pot B 10/14</strain>
    </source>
</reference>
<evidence type="ECO:0000313" key="2">
    <source>
        <dbReference type="Proteomes" id="UP000789901"/>
    </source>
</evidence>